<dbReference type="KEGG" id="splu:LK06_005590"/>
<dbReference type="Proteomes" id="UP000031501">
    <property type="component" value="Chromosome"/>
</dbReference>
<proteinExistence type="predicted"/>
<reference evidence="2 3" key="1">
    <citation type="submission" date="2017-07" db="EMBL/GenBank/DDBJ databases">
        <title>Genome sequence of Streptomyces pluripotens MUSC 137T.</title>
        <authorList>
            <person name="Ser H.-L."/>
            <person name="Lee L.-H."/>
        </authorList>
    </citation>
    <scope>NUCLEOTIDE SEQUENCE [LARGE SCALE GENOMIC DNA]</scope>
    <source>
        <strain evidence="2 3">MUSC 137</strain>
    </source>
</reference>
<protein>
    <submittedName>
        <fullName evidence="2">Uncharacterized protein</fullName>
    </submittedName>
</protein>
<accession>A0A221NUT8</accession>
<gene>
    <name evidence="2" type="ORF">LK07_06690</name>
</gene>
<name>A0A221NUT8_9ACTN</name>
<evidence type="ECO:0000256" key="1">
    <source>
        <dbReference type="SAM" id="MobiDB-lite"/>
    </source>
</evidence>
<dbReference type="AlphaFoldDB" id="A0A221NUT8"/>
<evidence type="ECO:0000313" key="2">
    <source>
        <dbReference type="EMBL" id="ASN23763.1"/>
    </source>
</evidence>
<organism evidence="2 3">
    <name type="scientific">Streptomyces pluripotens</name>
    <dbReference type="NCBI Taxonomy" id="1355015"/>
    <lineage>
        <taxon>Bacteria</taxon>
        <taxon>Bacillati</taxon>
        <taxon>Actinomycetota</taxon>
        <taxon>Actinomycetes</taxon>
        <taxon>Kitasatosporales</taxon>
        <taxon>Streptomycetaceae</taxon>
        <taxon>Streptomyces</taxon>
    </lineage>
</organism>
<dbReference type="EMBL" id="CP022433">
    <property type="protein sequence ID" value="ASN23763.1"/>
    <property type="molecule type" value="Genomic_DNA"/>
</dbReference>
<dbReference type="STRING" id="1355015.LK06_005590"/>
<evidence type="ECO:0000313" key="3">
    <source>
        <dbReference type="Proteomes" id="UP000031501"/>
    </source>
</evidence>
<feature type="region of interest" description="Disordered" evidence="1">
    <location>
        <begin position="1"/>
        <end position="70"/>
    </location>
</feature>
<sequence length="70" mass="7562">MYVPPRRSLAWGRADGVGTPRRTAGEERCLRPAQSHAGDSPAYASSSHGHVADLSHTRRNPCGVHHVSFS</sequence>
<keyword evidence="3" id="KW-1185">Reference proteome</keyword>